<dbReference type="Proteomes" id="UP000175706">
    <property type="component" value="Unassembled WGS sequence"/>
</dbReference>
<evidence type="ECO:0000313" key="1">
    <source>
        <dbReference type="EMBL" id="OFD78392.1"/>
    </source>
</evidence>
<accession>A0A1E8B6Y4</accession>
<name>A0A1E8B6Y4_BACMY</name>
<reference evidence="1 2" key="1">
    <citation type="submission" date="2016-05" db="EMBL/GenBank/DDBJ databases">
        <title>Bacillus thuringiensis and Bacillus weihenstephanensis as novel biocontrol agents of wilt causing Verticillium species.</title>
        <authorList>
            <person name="Hollensteiner J."/>
            <person name="Wemheuer F."/>
            <person name="Harting R."/>
            <person name="Kolarzyk A."/>
            <person name="Diaz-Valerio S."/>
            <person name="Poehlein A."/>
            <person name="Brzuszkiewicz E."/>
            <person name="Nesemann K."/>
            <person name="Braus-Stromeyer S."/>
            <person name="Braus G."/>
            <person name="Daniel R."/>
            <person name="Liesegang H."/>
        </authorList>
    </citation>
    <scope>NUCLEOTIDE SEQUENCE [LARGE SCALE GENOMIC DNA]</scope>
    <source>
        <strain evidence="1 2">GOE8</strain>
    </source>
</reference>
<evidence type="ECO:0000313" key="2">
    <source>
        <dbReference type="Proteomes" id="UP000175706"/>
    </source>
</evidence>
<dbReference type="EMBL" id="LXLT01000035">
    <property type="protein sequence ID" value="OFD78392.1"/>
    <property type="molecule type" value="Genomic_DNA"/>
</dbReference>
<protein>
    <submittedName>
        <fullName evidence="1">Uncharacterized protein</fullName>
    </submittedName>
</protein>
<comment type="caution">
    <text evidence="1">The sequence shown here is derived from an EMBL/GenBank/DDBJ whole genome shotgun (WGS) entry which is preliminary data.</text>
</comment>
<organism evidence="1 2">
    <name type="scientific">Bacillus mycoides</name>
    <dbReference type="NCBI Taxonomy" id="1405"/>
    <lineage>
        <taxon>Bacteria</taxon>
        <taxon>Bacillati</taxon>
        <taxon>Bacillota</taxon>
        <taxon>Bacilli</taxon>
        <taxon>Bacillales</taxon>
        <taxon>Bacillaceae</taxon>
        <taxon>Bacillus</taxon>
        <taxon>Bacillus cereus group</taxon>
    </lineage>
</organism>
<proteinExistence type="predicted"/>
<gene>
    <name evidence="1" type="ORF">BWGOE8_29020</name>
</gene>
<dbReference type="AlphaFoldDB" id="A0A1E8B6Y4"/>
<sequence>MGGLLYFLLSVGFFRNAGGTPDRVILDIALYDSVESKSEIARKLAKKMVRTFDGAMTAVRPLVRRNRVV</sequence>